<accession>A0A1F5ZM20</accession>
<gene>
    <name evidence="2" type="ORF">A2773_07150</name>
</gene>
<dbReference type="InterPro" id="IPR000182">
    <property type="entry name" value="GNAT_dom"/>
</dbReference>
<dbReference type="InterPro" id="IPR052729">
    <property type="entry name" value="Acyl/Acetyltrans_Enzymes"/>
</dbReference>
<organism evidence="2 3">
    <name type="scientific">Candidatus Gottesmanbacteria bacterium RIFCSPHIGHO2_01_FULL_39_10</name>
    <dbReference type="NCBI Taxonomy" id="1798375"/>
    <lineage>
        <taxon>Bacteria</taxon>
        <taxon>Candidatus Gottesmaniibacteriota</taxon>
    </lineage>
</organism>
<dbReference type="AlphaFoldDB" id="A0A1F5ZM20"/>
<dbReference type="Gene3D" id="3.40.630.30">
    <property type="match status" value="1"/>
</dbReference>
<name>A0A1F5ZM20_9BACT</name>
<evidence type="ECO:0000313" key="2">
    <source>
        <dbReference type="EMBL" id="OGG13519.1"/>
    </source>
</evidence>
<dbReference type="Pfam" id="PF00583">
    <property type="entry name" value="Acetyltransf_1"/>
    <property type="match status" value="1"/>
</dbReference>
<evidence type="ECO:0000259" key="1">
    <source>
        <dbReference type="PROSITE" id="PS51186"/>
    </source>
</evidence>
<feature type="domain" description="N-acetyltransferase" evidence="1">
    <location>
        <begin position="3"/>
        <end position="137"/>
    </location>
</feature>
<evidence type="ECO:0000313" key="3">
    <source>
        <dbReference type="Proteomes" id="UP000177383"/>
    </source>
</evidence>
<dbReference type="Proteomes" id="UP000177383">
    <property type="component" value="Unassembled WGS sequence"/>
</dbReference>
<dbReference type="Pfam" id="PF18014">
    <property type="entry name" value="Acetyltransf_18"/>
    <property type="match status" value="1"/>
</dbReference>
<dbReference type="GO" id="GO:0016747">
    <property type="term" value="F:acyltransferase activity, transferring groups other than amino-acyl groups"/>
    <property type="evidence" value="ECO:0007669"/>
    <property type="project" value="InterPro"/>
</dbReference>
<keyword evidence="2" id="KW-0808">Transferase</keyword>
<protein>
    <submittedName>
        <fullName evidence="2">GNAT family N-acetyltransferase</fullName>
    </submittedName>
</protein>
<dbReference type="STRING" id="1798375.A2773_07150"/>
<dbReference type="EMBL" id="MFJE01000049">
    <property type="protein sequence ID" value="OGG13519.1"/>
    <property type="molecule type" value="Genomic_DNA"/>
</dbReference>
<dbReference type="PANTHER" id="PTHR47237:SF1">
    <property type="entry name" value="SLL0310 PROTEIN"/>
    <property type="match status" value="1"/>
</dbReference>
<dbReference type="Gene3D" id="3.40.630.90">
    <property type="match status" value="1"/>
</dbReference>
<dbReference type="CDD" id="cd04301">
    <property type="entry name" value="NAT_SF"/>
    <property type="match status" value="1"/>
</dbReference>
<proteinExistence type="predicted"/>
<dbReference type="PROSITE" id="PS51186">
    <property type="entry name" value="GNAT"/>
    <property type="match status" value="1"/>
</dbReference>
<sequence length="280" mass="31921">MSFQIRPATRKELDIMVEWAAKEGWNPGLYDADAFYATDPKGFLIGFLDNQPIACISAVSYGQSFGFLGFYITKKEFRGQGYGIQVWNKAISYLKTQNIGLDGVVEQQNNYKKSGFELAHNNARYQFNSRKFSQDDPNIVPANAVTFDDLNQYDNKFFPVDRRTFLSEWIKQPKSTTFVYTVDNKICGYGMIRKCRTGDKIGPLFADNFEIADKLFKTLVSSIEENSPVFLDIPEINPNAVTLVGLHKMEKVFATARMYTKKFPELPTDRIYGVTTFELG</sequence>
<dbReference type="InterPro" id="IPR016181">
    <property type="entry name" value="Acyl_CoA_acyltransferase"/>
</dbReference>
<dbReference type="InterPro" id="IPR041496">
    <property type="entry name" value="YitH/HolE_GNAT"/>
</dbReference>
<dbReference type="SUPFAM" id="SSF55729">
    <property type="entry name" value="Acyl-CoA N-acyltransferases (Nat)"/>
    <property type="match status" value="1"/>
</dbReference>
<reference evidence="2 3" key="1">
    <citation type="journal article" date="2016" name="Nat. Commun.">
        <title>Thousands of microbial genomes shed light on interconnected biogeochemical processes in an aquifer system.</title>
        <authorList>
            <person name="Anantharaman K."/>
            <person name="Brown C.T."/>
            <person name="Hug L.A."/>
            <person name="Sharon I."/>
            <person name="Castelle C.J."/>
            <person name="Probst A.J."/>
            <person name="Thomas B.C."/>
            <person name="Singh A."/>
            <person name="Wilkins M.J."/>
            <person name="Karaoz U."/>
            <person name="Brodie E.L."/>
            <person name="Williams K.H."/>
            <person name="Hubbard S.S."/>
            <person name="Banfield J.F."/>
        </authorList>
    </citation>
    <scope>NUCLEOTIDE SEQUENCE [LARGE SCALE GENOMIC DNA]</scope>
</reference>
<comment type="caution">
    <text evidence="2">The sequence shown here is derived from an EMBL/GenBank/DDBJ whole genome shotgun (WGS) entry which is preliminary data.</text>
</comment>
<dbReference type="PANTHER" id="PTHR47237">
    <property type="entry name" value="SLL0310 PROTEIN"/>
    <property type="match status" value="1"/>
</dbReference>